<name>X6MK26_RETFI</name>
<reference evidence="3 4" key="1">
    <citation type="journal article" date="2013" name="Curr. Biol.">
        <title>The Genome of the Foraminiferan Reticulomyxa filosa.</title>
        <authorList>
            <person name="Glockner G."/>
            <person name="Hulsmann N."/>
            <person name="Schleicher M."/>
            <person name="Noegel A.A."/>
            <person name="Eichinger L."/>
            <person name="Gallinger C."/>
            <person name="Pawlowski J."/>
            <person name="Sierra R."/>
            <person name="Euteneuer U."/>
            <person name="Pillet L."/>
            <person name="Moustafa A."/>
            <person name="Platzer M."/>
            <person name="Groth M."/>
            <person name="Szafranski K."/>
            <person name="Schliwa M."/>
        </authorList>
    </citation>
    <scope>NUCLEOTIDE SEQUENCE [LARGE SCALE GENOMIC DNA]</scope>
</reference>
<gene>
    <name evidence="3" type="ORF">RFI_23990</name>
</gene>
<organism evidence="3 4">
    <name type="scientific">Reticulomyxa filosa</name>
    <dbReference type="NCBI Taxonomy" id="46433"/>
    <lineage>
        <taxon>Eukaryota</taxon>
        <taxon>Sar</taxon>
        <taxon>Rhizaria</taxon>
        <taxon>Retaria</taxon>
        <taxon>Foraminifera</taxon>
        <taxon>Monothalamids</taxon>
        <taxon>Reticulomyxidae</taxon>
        <taxon>Reticulomyxa</taxon>
    </lineage>
</organism>
<dbReference type="EMBL" id="ASPP01020642">
    <property type="protein sequence ID" value="ETO13385.1"/>
    <property type="molecule type" value="Genomic_DNA"/>
</dbReference>
<dbReference type="InterPro" id="IPR051746">
    <property type="entry name" value="Kelch_domain_containing_8"/>
</dbReference>
<dbReference type="InterPro" id="IPR011043">
    <property type="entry name" value="Gal_Oxase/kelch_b-propeller"/>
</dbReference>
<dbReference type="InterPro" id="IPR006652">
    <property type="entry name" value="Kelch_1"/>
</dbReference>
<keyword evidence="2" id="KW-0677">Repeat</keyword>
<dbReference type="Pfam" id="PF01344">
    <property type="entry name" value="Kelch_1"/>
    <property type="match status" value="1"/>
</dbReference>
<dbReference type="AlphaFoldDB" id="X6MK26"/>
<dbReference type="OrthoDB" id="191037at2759"/>
<dbReference type="SUPFAM" id="SSF50965">
    <property type="entry name" value="Galactose oxidase, central domain"/>
    <property type="match status" value="1"/>
</dbReference>
<keyword evidence="1" id="KW-0880">Kelch repeat</keyword>
<evidence type="ECO:0000313" key="4">
    <source>
        <dbReference type="Proteomes" id="UP000023152"/>
    </source>
</evidence>
<dbReference type="InterPro" id="IPR015915">
    <property type="entry name" value="Kelch-typ_b-propeller"/>
</dbReference>
<evidence type="ECO:0008006" key="5">
    <source>
        <dbReference type="Google" id="ProtNLM"/>
    </source>
</evidence>
<dbReference type="PANTHER" id="PTHR46260">
    <property type="entry name" value="RING-TYPE DOMAIN-CONTAINING PROTEIN"/>
    <property type="match status" value="1"/>
</dbReference>
<dbReference type="PANTHER" id="PTHR46260:SF3">
    <property type="entry name" value="RING-TYPE DOMAIN-CONTAINING PROTEIN"/>
    <property type="match status" value="1"/>
</dbReference>
<proteinExistence type="predicted"/>
<comment type="caution">
    <text evidence="3">The sequence shown here is derived from an EMBL/GenBank/DDBJ whole genome shotgun (WGS) entry which is preliminary data.</text>
</comment>
<keyword evidence="4" id="KW-1185">Reference proteome</keyword>
<accession>X6MK26</accession>
<sequence length="389" mass="45390">MGNRNTALFQSLKELPTPLHQSQCILHKHELLICGGRNERACYSYHTLKNEYKFICEYPSKVKLFGHCVVKLLDSNKDSNETTLLSFGGYYDHTLIMKYVSVWSDDNNNENDDNETNKLNKLKNYNQWIPFTDNNNNPIHIRNVNYNGVRAVIGGSNNHLLFTTYHKKNISVFNLNTFKFIKHDTLPTNNEIFHPCFVLNSENGQGQEMMNTNQEKNKNEMLLFHKGTGLLIKYDEDRNIFQFHQLPVYKSNTPFIAYGCVCINDIILFFGGWNCPNALKSVHKYSIRENKWTTFENTLPNPLHHCVAILNEEDNHIHIIGGLNEKSNEVSTHIKTKARLWGSSLLVMICFFLKDDIKFIIQNWVRTLKIKLGWIDDFDQIIFKYSRIK</sequence>
<dbReference type="Proteomes" id="UP000023152">
    <property type="component" value="Unassembled WGS sequence"/>
</dbReference>
<protein>
    <recommendedName>
        <fullName evidence="5">Kelch domain-containing protein</fullName>
    </recommendedName>
</protein>
<evidence type="ECO:0000256" key="2">
    <source>
        <dbReference type="ARBA" id="ARBA00022737"/>
    </source>
</evidence>
<evidence type="ECO:0000256" key="1">
    <source>
        <dbReference type="ARBA" id="ARBA00022441"/>
    </source>
</evidence>
<evidence type="ECO:0000313" key="3">
    <source>
        <dbReference type="EMBL" id="ETO13385.1"/>
    </source>
</evidence>
<dbReference type="Gene3D" id="2.120.10.80">
    <property type="entry name" value="Kelch-type beta propeller"/>
    <property type="match status" value="2"/>
</dbReference>